<protein>
    <recommendedName>
        <fullName evidence="4">CopG family transcriptional regulator</fullName>
    </recommendedName>
</protein>
<dbReference type="Proteomes" id="UP001330812">
    <property type="component" value="Chromosome"/>
</dbReference>
<accession>A0ABZ1I5S9</accession>
<feature type="compositionally biased region" description="Basic and acidic residues" evidence="1">
    <location>
        <begin position="113"/>
        <end position="132"/>
    </location>
</feature>
<feature type="region of interest" description="Disordered" evidence="1">
    <location>
        <begin position="109"/>
        <end position="139"/>
    </location>
</feature>
<reference evidence="2 3" key="1">
    <citation type="journal article" date="2015" name="Int. J. Syst. Evol. Microbiol.">
        <title>Amycolatopsis rhabdoformis sp. nov., an actinomycete isolated from a tropical forest soil.</title>
        <authorList>
            <person name="Souza W.R."/>
            <person name="Silva R.E."/>
            <person name="Goodfellow M."/>
            <person name="Busarakam K."/>
            <person name="Figueiro F.S."/>
            <person name="Ferreira D."/>
            <person name="Rodrigues-Filho E."/>
            <person name="Moraes L.A.B."/>
            <person name="Zucchi T.D."/>
        </authorList>
    </citation>
    <scope>NUCLEOTIDE SEQUENCE [LARGE SCALE GENOMIC DNA]</scope>
    <source>
        <strain evidence="2 3">NCIMB 14900</strain>
    </source>
</reference>
<feature type="region of interest" description="Disordered" evidence="1">
    <location>
        <begin position="1"/>
        <end position="35"/>
    </location>
</feature>
<evidence type="ECO:0000256" key="1">
    <source>
        <dbReference type="SAM" id="MobiDB-lite"/>
    </source>
</evidence>
<sequence>MPLPSLGRLGSRTNLKAVSSGRHRNAAKQAGEEVVEDTELTSYLAALAPDSDPESTGTGKRFGEAQVYQLRMNLIASQQLKEIANERDISPQALAMEWVLERLSWEGQASSAQERRHSDAMTDEFSFPKDAFDEPLLPR</sequence>
<dbReference type="RefSeq" id="WP_326567847.1">
    <property type="nucleotide sequence ID" value="NZ_CP142149.1"/>
</dbReference>
<evidence type="ECO:0000313" key="3">
    <source>
        <dbReference type="Proteomes" id="UP001330812"/>
    </source>
</evidence>
<name>A0ABZ1I5S9_9PSEU</name>
<dbReference type="EMBL" id="CP142149">
    <property type="protein sequence ID" value="WSE28853.1"/>
    <property type="molecule type" value="Genomic_DNA"/>
</dbReference>
<evidence type="ECO:0008006" key="4">
    <source>
        <dbReference type="Google" id="ProtNLM"/>
    </source>
</evidence>
<evidence type="ECO:0000313" key="2">
    <source>
        <dbReference type="EMBL" id="WSE28853.1"/>
    </source>
</evidence>
<keyword evidence="3" id="KW-1185">Reference proteome</keyword>
<organism evidence="2 3">
    <name type="scientific">Amycolatopsis rhabdoformis</name>
    <dbReference type="NCBI Taxonomy" id="1448059"/>
    <lineage>
        <taxon>Bacteria</taxon>
        <taxon>Bacillati</taxon>
        <taxon>Actinomycetota</taxon>
        <taxon>Actinomycetes</taxon>
        <taxon>Pseudonocardiales</taxon>
        <taxon>Pseudonocardiaceae</taxon>
        <taxon>Amycolatopsis</taxon>
    </lineage>
</organism>
<gene>
    <name evidence="2" type="ORF">VSH64_39485</name>
</gene>
<proteinExistence type="predicted"/>